<dbReference type="InterPro" id="IPR027417">
    <property type="entry name" value="P-loop_NTPase"/>
</dbReference>
<dbReference type="Gene3D" id="3.40.50.300">
    <property type="entry name" value="P-loop containing nucleotide triphosphate hydrolases"/>
    <property type="match status" value="1"/>
</dbReference>
<gene>
    <name evidence="1" type="ORF">GCM10007964_36660</name>
</gene>
<evidence type="ECO:0000313" key="1">
    <source>
        <dbReference type="EMBL" id="GGK90689.1"/>
    </source>
</evidence>
<keyword evidence="2" id="KW-1185">Reference proteome</keyword>
<dbReference type="Pfam" id="PF17784">
    <property type="entry name" value="Sulfotransfer_4"/>
    <property type="match status" value="1"/>
</dbReference>
<proteinExistence type="predicted"/>
<name>A0A917R532_9ACTN</name>
<accession>A0A917R532</accession>
<dbReference type="AlphaFoldDB" id="A0A917R532"/>
<reference evidence="1" key="2">
    <citation type="submission" date="2020-09" db="EMBL/GenBank/DDBJ databases">
        <authorList>
            <person name="Sun Q."/>
            <person name="Ohkuma M."/>
        </authorList>
    </citation>
    <scope>NUCLEOTIDE SEQUENCE</scope>
    <source>
        <strain evidence="1">JCM 13064</strain>
    </source>
</reference>
<reference evidence="1" key="1">
    <citation type="journal article" date="2014" name="Int. J. Syst. Evol. Microbiol.">
        <title>Complete genome sequence of Corynebacterium casei LMG S-19264T (=DSM 44701T), isolated from a smear-ripened cheese.</title>
        <authorList>
            <consortium name="US DOE Joint Genome Institute (JGI-PGF)"/>
            <person name="Walter F."/>
            <person name="Albersmeier A."/>
            <person name="Kalinowski J."/>
            <person name="Ruckert C."/>
        </authorList>
    </citation>
    <scope>NUCLEOTIDE SEQUENCE</scope>
    <source>
        <strain evidence="1">JCM 13064</strain>
    </source>
</reference>
<organism evidence="1 2">
    <name type="scientific">Sphaerisporangium melleum</name>
    <dbReference type="NCBI Taxonomy" id="321316"/>
    <lineage>
        <taxon>Bacteria</taxon>
        <taxon>Bacillati</taxon>
        <taxon>Actinomycetota</taxon>
        <taxon>Actinomycetes</taxon>
        <taxon>Streptosporangiales</taxon>
        <taxon>Streptosporangiaceae</taxon>
        <taxon>Sphaerisporangium</taxon>
    </lineage>
</organism>
<dbReference type="Proteomes" id="UP000645217">
    <property type="component" value="Unassembled WGS sequence"/>
</dbReference>
<comment type="caution">
    <text evidence="1">The sequence shown here is derived from an EMBL/GenBank/DDBJ whole genome shotgun (WGS) entry which is preliminary data.</text>
</comment>
<dbReference type="EMBL" id="BMNT01000019">
    <property type="protein sequence ID" value="GGK90689.1"/>
    <property type="molecule type" value="Genomic_DNA"/>
</dbReference>
<sequence length="217" mass="24234">MLRVIGAGFGRTGTMTLKTALGMLGFAPCYHFTEVFAHPEHLPHWAAAADGREPGAWRVPLHGYAATTDWPGVVFWREMSEAFPDAKVILTIRDAAEWYESMRNTVFAAIGGRFPETAERFRAFEAAEHLAAFREAGLIGRSFAGRIDDRDHVIACYERHNDEVRRTVAADRLLVFRVEDGWAPLCAFLGVPVPDRSFPRSNAREDFRSTVLRAPAG</sequence>
<evidence type="ECO:0000313" key="2">
    <source>
        <dbReference type="Proteomes" id="UP000645217"/>
    </source>
</evidence>
<protein>
    <submittedName>
        <fullName evidence="1">Sulfotransferase family protein</fullName>
    </submittedName>
</protein>
<dbReference type="PANTHER" id="PTHR36978:SF4">
    <property type="entry name" value="P-LOOP CONTAINING NUCLEOSIDE TRIPHOSPHATE HYDROLASE PROTEIN"/>
    <property type="match status" value="1"/>
</dbReference>
<dbReference type="SUPFAM" id="SSF52540">
    <property type="entry name" value="P-loop containing nucleoside triphosphate hydrolases"/>
    <property type="match status" value="1"/>
</dbReference>
<dbReference type="PANTHER" id="PTHR36978">
    <property type="entry name" value="P-LOOP CONTAINING NUCLEOTIDE TRIPHOSPHATE HYDROLASE"/>
    <property type="match status" value="1"/>
</dbReference>
<dbReference type="RefSeq" id="WP_189164240.1">
    <property type="nucleotide sequence ID" value="NZ_BMNT01000019.1"/>
</dbReference>
<dbReference type="InterPro" id="IPR040632">
    <property type="entry name" value="Sulfotransfer_4"/>
</dbReference>